<dbReference type="Proteomes" id="UP000001072">
    <property type="component" value="Unassembled WGS sequence"/>
</dbReference>
<dbReference type="KEGG" id="mlr:MELLADRAFT_101212"/>
<sequence length="163" mass="18343">MYLIEPNPIKVETRSDNEAVPIDRGPVPLSKPAKQLLDKRPHRLSLGREHLVATPPPVPSHFLEAGIPGWLVDSTVVKSSQKLNSLTSNALHNKHRCLSPKHGPSNLSSTSHLEERSRWWARYAPNQLAPHLGPRHYKNKEYCEQKWADLDTHNPSPIPQATS</sequence>
<dbReference type="RefSeq" id="XP_007403652.1">
    <property type="nucleotide sequence ID" value="XM_007403590.1"/>
</dbReference>
<proteinExistence type="predicted"/>
<dbReference type="HOGENOM" id="CLU_1627442_0_0_1"/>
<dbReference type="AlphaFoldDB" id="F4R402"/>
<dbReference type="InParanoid" id="F4R402"/>
<reference evidence="2" key="1">
    <citation type="journal article" date="2011" name="Proc. Natl. Acad. Sci. U.S.A.">
        <title>Obligate biotrophy features unraveled by the genomic analysis of rust fungi.</title>
        <authorList>
            <person name="Duplessis S."/>
            <person name="Cuomo C.A."/>
            <person name="Lin Y.-C."/>
            <person name="Aerts A."/>
            <person name="Tisserant E."/>
            <person name="Veneault-Fourrey C."/>
            <person name="Joly D.L."/>
            <person name="Hacquard S."/>
            <person name="Amselem J."/>
            <person name="Cantarel B.L."/>
            <person name="Chiu R."/>
            <person name="Coutinho P.M."/>
            <person name="Feau N."/>
            <person name="Field M."/>
            <person name="Frey P."/>
            <person name="Gelhaye E."/>
            <person name="Goldberg J."/>
            <person name="Grabherr M.G."/>
            <person name="Kodira C.D."/>
            <person name="Kohler A."/>
            <person name="Kuees U."/>
            <person name="Lindquist E.A."/>
            <person name="Lucas S.M."/>
            <person name="Mago R."/>
            <person name="Mauceli E."/>
            <person name="Morin E."/>
            <person name="Murat C."/>
            <person name="Pangilinan J.L."/>
            <person name="Park R."/>
            <person name="Pearson M."/>
            <person name="Quesneville H."/>
            <person name="Rouhier N."/>
            <person name="Sakthikumar S."/>
            <person name="Salamov A.A."/>
            <person name="Schmutz J."/>
            <person name="Selles B."/>
            <person name="Shapiro H."/>
            <person name="Tanguay P."/>
            <person name="Tuskan G.A."/>
            <person name="Henrissat B."/>
            <person name="Van de Peer Y."/>
            <person name="Rouze P."/>
            <person name="Ellis J.G."/>
            <person name="Dodds P.N."/>
            <person name="Schein J.E."/>
            <person name="Zhong S."/>
            <person name="Hamelin R.C."/>
            <person name="Grigoriev I.V."/>
            <person name="Szabo L.J."/>
            <person name="Martin F."/>
        </authorList>
    </citation>
    <scope>NUCLEOTIDE SEQUENCE [LARGE SCALE GENOMIC DNA]</scope>
    <source>
        <strain evidence="2">98AG31 / pathotype 3-4-7</strain>
    </source>
</reference>
<accession>F4R402</accession>
<dbReference type="GeneID" id="18921302"/>
<dbReference type="VEuPathDB" id="FungiDB:MELLADRAFT_101212"/>
<organism evidence="2">
    <name type="scientific">Melampsora larici-populina (strain 98AG31 / pathotype 3-4-7)</name>
    <name type="common">Poplar leaf rust fungus</name>
    <dbReference type="NCBI Taxonomy" id="747676"/>
    <lineage>
        <taxon>Eukaryota</taxon>
        <taxon>Fungi</taxon>
        <taxon>Dikarya</taxon>
        <taxon>Basidiomycota</taxon>
        <taxon>Pucciniomycotina</taxon>
        <taxon>Pucciniomycetes</taxon>
        <taxon>Pucciniales</taxon>
        <taxon>Melampsoraceae</taxon>
        <taxon>Melampsora</taxon>
    </lineage>
</organism>
<protein>
    <submittedName>
        <fullName evidence="1">Uncharacterized protein</fullName>
    </submittedName>
</protein>
<name>F4R402_MELLP</name>
<gene>
    <name evidence="1" type="ORF">MELLADRAFT_101212</name>
</gene>
<evidence type="ECO:0000313" key="1">
    <source>
        <dbReference type="EMBL" id="EGG12714.1"/>
    </source>
</evidence>
<dbReference type="EMBL" id="GL883090">
    <property type="protein sequence ID" value="EGG12714.1"/>
    <property type="molecule type" value="Genomic_DNA"/>
</dbReference>
<keyword evidence="2" id="KW-1185">Reference proteome</keyword>
<evidence type="ECO:0000313" key="2">
    <source>
        <dbReference type="Proteomes" id="UP000001072"/>
    </source>
</evidence>